<organism evidence="4 5">
    <name type="scientific">Lactiplantibacillus fabifermentans DSM 21115</name>
    <dbReference type="NCBI Taxonomy" id="1413187"/>
    <lineage>
        <taxon>Bacteria</taxon>
        <taxon>Bacillati</taxon>
        <taxon>Bacillota</taxon>
        <taxon>Bacilli</taxon>
        <taxon>Lactobacillales</taxon>
        <taxon>Lactobacillaceae</taxon>
        <taxon>Lactiplantibacillus</taxon>
    </lineage>
</organism>
<feature type="domain" description="Nudix hydrolase" evidence="3">
    <location>
        <begin position="47"/>
        <end position="177"/>
    </location>
</feature>
<dbReference type="PROSITE" id="PS00893">
    <property type="entry name" value="NUDIX_BOX"/>
    <property type="match status" value="1"/>
</dbReference>
<evidence type="ECO:0000256" key="2">
    <source>
        <dbReference type="ARBA" id="ARBA00022801"/>
    </source>
</evidence>
<comment type="cofactor">
    <cofactor evidence="1">
        <name>Mg(2+)</name>
        <dbReference type="ChEBI" id="CHEBI:18420"/>
    </cofactor>
</comment>
<evidence type="ECO:0000313" key="5">
    <source>
        <dbReference type="Proteomes" id="UP000050920"/>
    </source>
</evidence>
<dbReference type="GO" id="GO:0006753">
    <property type="term" value="P:nucleoside phosphate metabolic process"/>
    <property type="evidence" value="ECO:0007669"/>
    <property type="project" value="TreeGrafter"/>
</dbReference>
<dbReference type="Gene3D" id="3.90.79.10">
    <property type="entry name" value="Nucleoside Triphosphate Pyrophosphohydrolase"/>
    <property type="match status" value="1"/>
</dbReference>
<dbReference type="PANTHER" id="PTHR11839">
    <property type="entry name" value="UDP/ADP-SUGAR PYROPHOSPHATASE"/>
    <property type="match status" value="1"/>
</dbReference>
<dbReference type="InterPro" id="IPR015797">
    <property type="entry name" value="NUDIX_hydrolase-like_dom_sf"/>
</dbReference>
<dbReference type="GO" id="GO:0016787">
    <property type="term" value="F:hydrolase activity"/>
    <property type="evidence" value="ECO:0007669"/>
    <property type="project" value="UniProtKB-KW"/>
</dbReference>
<dbReference type="EMBL" id="AYGX02000083">
    <property type="protein sequence ID" value="KRO27211.1"/>
    <property type="molecule type" value="Genomic_DNA"/>
</dbReference>
<dbReference type="AlphaFoldDB" id="A0A0R2NR48"/>
<dbReference type="Proteomes" id="UP000050920">
    <property type="component" value="Unassembled WGS sequence"/>
</dbReference>
<evidence type="ECO:0000256" key="1">
    <source>
        <dbReference type="ARBA" id="ARBA00001946"/>
    </source>
</evidence>
<proteinExistence type="predicted"/>
<dbReference type="CDD" id="cd03424">
    <property type="entry name" value="NUDIX_ADPRase_Nudt5_UGPPase_Nudt14"/>
    <property type="match status" value="1"/>
</dbReference>
<keyword evidence="5" id="KW-1185">Reference proteome</keyword>
<name>A0A0R2NR48_9LACO</name>
<evidence type="ECO:0000313" key="4">
    <source>
        <dbReference type="EMBL" id="KRO27211.1"/>
    </source>
</evidence>
<comment type="caution">
    <text evidence="4">The sequence shown here is derived from an EMBL/GenBank/DDBJ whole genome shotgun (WGS) entry which is preliminary data.</text>
</comment>
<dbReference type="InterPro" id="IPR000086">
    <property type="entry name" value="NUDIX_hydrolase_dom"/>
</dbReference>
<protein>
    <submittedName>
        <fullName evidence="4">Adp-ribose pyrophosphatase</fullName>
    </submittedName>
</protein>
<keyword evidence="2" id="KW-0378">Hydrolase</keyword>
<dbReference type="SUPFAM" id="SSF55811">
    <property type="entry name" value="Nudix"/>
    <property type="match status" value="1"/>
</dbReference>
<dbReference type="GO" id="GO:0019693">
    <property type="term" value="P:ribose phosphate metabolic process"/>
    <property type="evidence" value="ECO:0007669"/>
    <property type="project" value="TreeGrafter"/>
</dbReference>
<dbReference type="Pfam" id="PF00293">
    <property type="entry name" value="NUDIX"/>
    <property type="match status" value="1"/>
</dbReference>
<evidence type="ECO:0000259" key="3">
    <source>
        <dbReference type="PROSITE" id="PS51462"/>
    </source>
</evidence>
<dbReference type="PANTHER" id="PTHR11839:SF18">
    <property type="entry name" value="NUDIX HYDROLASE DOMAIN-CONTAINING PROTEIN"/>
    <property type="match status" value="1"/>
</dbReference>
<sequence length="208" mass="23419">MTTKFKNLGRTGTVLSKKQVYDGPIFKLYKETIKTPDGLEVERDLIDHGNAVTILAMTADDQVVLGSEYRVGRNAETVSLPAGLINGDEDPLVAAKRELQEETGYVAHDSQVMTAITSSEGFTNETVTLVLTHIDANERAERHFDHDEYVNTQLVPLAEVIAMMKRGEIRSAQGLCALNWYLNFVREPNQWILMKNSLIWRRANHTMI</sequence>
<accession>A0A0R2NR48</accession>
<dbReference type="PROSITE" id="PS51462">
    <property type="entry name" value="NUDIX"/>
    <property type="match status" value="1"/>
</dbReference>
<dbReference type="InterPro" id="IPR020084">
    <property type="entry name" value="NUDIX_hydrolase_CS"/>
</dbReference>
<gene>
    <name evidence="4" type="ORF">DY78_GL000182</name>
</gene>
<reference evidence="4 5" key="1">
    <citation type="journal article" date="2015" name="Genome Announc.">
        <title>Expanding the biotechnology potential of lactobacilli through comparative genomics of 213 strains and associated genera.</title>
        <authorList>
            <person name="Sun Z."/>
            <person name="Harris H.M."/>
            <person name="McCann A."/>
            <person name="Guo C."/>
            <person name="Argimon S."/>
            <person name="Zhang W."/>
            <person name="Yang X."/>
            <person name="Jeffery I.B."/>
            <person name="Cooney J.C."/>
            <person name="Kagawa T.F."/>
            <person name="Liu W."/>
            <person name="Song Y."/>
            <person name="Salvetti E."/>
            <person name="Wrobel A."/>
            <person name="Rasinkangas P."/>
            <person name="Parkhill J."/>
            <person name="Rea M.C."/>
            <person name="O'Sullivan O."/>
            <person name="Ritari J."/>
            <person name="Douillard F.P."/>
            <person name="Paul Ross R."/>
            <person name="Yang R."/>
            <person name="Briner A.E."/>
            <person name="Felis G.E."/>
            <person name="de Vos W.M."/>
            <person name="Barrangou R."/>
            <person name="Klaenhammer T.R."/>
            <person name="Caufield P.W."/>
            <person name="Cui Y."/>
            <person name="Zhang H."/>
            <person name="O'Toole P.W."/>
        </authorList>
    </citation>
    <scope>NUCLEOTIDE SEQUENCE [LARGE SCALE GENOMIC DNA]</scope>
    <source>
        <strain evidence="4 5">DSM 21115</strain>
    </source>
</reference>